<keyword evidence="14 25" id="KW-0720">Serine protease</keyword>
<evidence type="ECO:0000256" key="22">
    <source>
        <dbReference type="ARBA" id="ARBA00031357"/>
    </source>
</evidence>
<dbReference type="PRINTS" id="PR00001">
    <property type="entry name" value="GLABLOOD"/>
</dbReference>
<dbReference type="Gene3D" id="4.10.740.10">
    <property type="entry name" value="Coagulation Factor IX"/>
    <property type="match status" value="1"/>
</dbReference>
<dbReference type="InterPro" id="IPR017857">
    <property type="entry name" value="Coagulation_fac-like_Gla_dom"/>
</dbReference>
<accession>A0A6J2WW81</accession>
<dbReference type="InterPro" id="IPR000152">
    <property type="entry name" value="EGF-type_Asp/Asn_hydroxyl_site"/>
</dbReference>
<evidence type="ECO:0000256" key="10">
    <source>
        <dbReference type="ARBA" id="ARBA00022670"/>
    </source>
</evidence>
<dbReference type="PROSITE" id="PS50026">
    <property type="entry name" value="EGF_3"/>
    <property type="match status" value="1"/>
</dbReference>
<keyword evidence="18" id="KW-0865">Zymogen</keyword>
<dbReference type="CDD" id="cd00054">
    <property type="entry name" value="EGF_CA"/>
    <property type="match status" value="1"/>
</dbReference>
<dbReference type="SMART" id="SM00069">
    <property type="entry name" value="GLA"/>
    <property type="match status" value="1"/>
</dbReference>
<feature type="domain" description="Gla" evidence="28">
    <location>
        <begin position="42"/>
        <end position="88"/>
    </location>
</feature>
<keyword evidence="15" id="KW-0106">Calcium</keyword>
<dbReference type="Proteomes" id="UP000504632">
    <property type="component" value="Chromosome 15"/>
</dbReference>
<evidence type="ECO:0000256" key="20">
    <source>
        <dbReference type="ARBA" id="ARBA00023180"/>
    </source>
</evidence>
<sequence>MDKFCLTIIVTNLLLENWLISGGVVFIPGPSANSVLRRQRRYNSGGFEELMKGNLERECIEERCSLEEAREVFEDHEKTMEFWVGYIDEDQCLSSPCQNGGTCEDALRSYVCWCQVGFGGKNCELEMQKQCEVSNGDCEHFCTVDKLWRVSCDCAVGYRLASDKRKCEPIGEFSCGRISEKILPLLSARSMGHVPSSDLFNVSESNVTAGNTTETPATANGAISPPSVSNIPSWVFYPTAQTLSEKTNNQTRIVGGNEATPGEVPWQVALINKKTGAVFCGGSLLSEYWVITAAHCLVEDKIGPFSVRAGEHNVLTSEGTESNHDVAEYHMHPRYDAKRNPYNHDIALLRLQTPVALSEYALPICLGPGDFTEKLLKSARNSLVSGWGRLRFGGRESATLQKVEVPFVDRTACKGSSKEHVSRFMFCAGYTTGSKDSCQGDSGGPHATKFLNTWFLTGIISWGEECAKEEKYGVYTRVSKYLNWISNVTGLHKASSSADPTD</sequence>
<keyword evidence="16" id="KW-0460">Magnesium</keyword>
<dbReference type="Gene3D" id="2.40.10.10">
    <property type="entry name" value="Trypsin-like serine proteases"/>
    <property type="match status" value="2"/>
</dbReference>
<evidence type="ECO:0000256" key="13">
    <source>
        <dbReference type="ARBA" id="ARBA00022801"/>
    </source>
</evidence>
<dbReference type="Pfam" id="PF00594">
    <property type="entry name" value="Gla"/>
    <property type="match status" value="1"/>
</dbReference>
<comment type="subcellular location">
    <subcellularLocation>
        <location evidence="3">Secreted</location>
    </subcellularLocation>
</comment>
<dbReference type="InterPro" id="IPR012224">
    <property type="entry name" value="Pept_S1A_FX"/>
</dbReference>
<feature type="active site" description="Charge relay system" evidence="23">
    <location>
        <position position="442"/>
    </location>
</feature>
<dbReference type="SUPFAM" id="SSF57630">
    <property type="entry name" value="GLA-domain"/>
    <property type="match status" value="1"/>
</dbReference>
<dbReference type="PROSITE" id="PS00135">
    <property type="entry name" value="TRYPSIN_SER"/>
    <property type="match status" value="1"/>
</dbReference>
<feature type="active site" description="Charge relay system" evidence="23">
    <location>
        <position position="295"/>
    </location>
</feature>
<keyword evidence="17" id="KW-0094">Blood coagulation</keyword>
<dbReference type="InterPro" id="IPR043504">
    <property type="entry name" value="Peptidase_S1_PA_chymotrypsin"/>
</dbReference>
<keyword evidence="12" id="KW-0479">Metal-binding</keyword>
<dbReference type="PROSITE" id="PS00022">
    <property type="entry name" value="EGF_1"/>
    <property type="match status" value="1"/>
</dbReference>
<dbReference type="InterPro" id="IPR001314">
    <property type="entry name" value="Peptidase_S1A"/>
</dbReference>
<dbReference type="Pfam" id="PF14670">
    <property type="entry name" value="FXa_inhibition"/>
    <property type="match status" value="1"/>
</dbReference>
<keyword evidence="11" id="KW-0356">Hemostasis</keyword>
<evidence type="ECO:0000256" key="9">
    <source>
        <dbReference type="ARBA" id="ARBA00022553"/>
    </source>
</evidence>
<dbReference type="PROSITE" id="PS01187">
    <property type="entry name" value="EGF_CA"/>
    <property type="match status" value="1"/>
</dbReference>
<feature type="active site" description="Charge relay system" evidence="23">
    <location>
        <position position="345"/>
    </location>
</feature>
<evidence type="ECO:0000256" key="23">
    <source>
        <dbReference type="PIRSR" id="PIRSR001143-1"/>
    </source>
</evidence>
<name>A0A6J2WW81_CHACN</name>
<dbReference type="InterPro" id="IPR000742">
    <property type="entry name" value="EGF"/>
</dbReference>
<dbReference type="PANTHER" id="PTHR24278:SF31">
    <property type="entry name" value="COAGULATION FACTOR IX"/>
    <property type="match status" value="1"/>
</dbReference>
<dbReference type="PRINTS" id="PR00010">
    <property type="entry name" value="EGFBLOOD"/>
</dbReference>
<evidence type="ECO:0000256" key="11">
    <source>
        <dbReference type="ARBA" id="ARBA00022696"/>
    </source>
</evidence>
<evidence type="ECO:0000259" key="27">
    <source>
        <dbReference type="PROSITE" id="PS50240"/>
    </source>
</evidence>
<comment type="catalytic activity">
    <reaction evidence="1">
        <text>Selective cleavage of Arg-|-Ile bond in factor X to form factor Xa.</text>
        <dbReference type="EC" id="3.4.21.22"/>
    </reaction>
</comment>
<dbReference type="InterPro" id="IPR001881">
    <property type="entry name" value="EGF-like_Ca-bd_dom"/>
</dbReference>
<keyword evidence="10 25" id="KW-0645">Protease</keyword>
<dbReference type="PROSITE" id="PS00010">
    <property type="entry name" value="ASX_HYDROXYL"/>
    <property type="match status" value="1"/>
</dbReference>
<dbReference type="InterPro" id="IPR035972">
    <property type="entry name" value="GLA-like_dom_SF"/>
</dbReference>
<dbReference type="InterPro" id="IPR001254">
    <property type="entry name" value="Trypsin_dom"/>
</dbReference>
<evidence type="ECO:0000256" key="16">
    <source>
        <dbReference type="ARBA" id="ARBA00022842"/>
    </source>
</evidence>
<keyword evidence="7" id="KW-0964">Secreted</keyword>
<dbReference type="InterPro" id="IPR050442">
    <property type="entry name" value="Peptidase_S1_coag_factors"/>
</dbReference>
<evidence type="ECO:0000256" key="7">
    <source>
        <dbReference type="ARBA" id="ARBA00022525"/>
    </source>
</evidence>
<evidence type="ECO:0000256" key="5">
    <source>
        <dbReference type="ARBA" id="ARBA00019454"/>
    </source>
</evidence>
<dbReference type="GO" id="GO:0006508">
    <property type="term" value="P:proteolysis"/>
    <property type="evidence" value="ECO:0007669"/>
    <property type="project" value="UniProtKB-KW"/>
</dbReference>
<dbReference type="PROSITE" id="PS50240">
    <property type="entry name" value="TRYPSIN_DOM"/>
    <property type="match status" value="1"/>
</dbReference>
<evidence type="ECO:0000259" key="28">
    <source>
        <dbReference type="PROSITE" id="PS50998"/>
    </source>
</evidence>
<dbReference type="AlphaFoldDB" id="A0A6J2WW81"/>
<feature type="domain" description="Peptidase S1" evidence="27">
    <location>
        <begin position="253"/>
        <end position="490"/>
    </location>
</feature>
<dbReference type="PIRSF" id="PIRSF001143">
    <property type="entry name" value="Factor_X"/>
    <property type="match status" value="1"/>
</dbReference>
<evidence type="ECO:0000256" key="19">
    <source>
        <dbReference type="ARBA" id="ARBA00023157"/>
    </source>
</evidence>
<keyword evidence="8 24" id="KW-0245">EGF-like domain</keyword>
<dbReference type="FunFam" id="2.10.25.10:FF:000162">
    <property type="entry name" value="Coagulation factor X (Predicted)"/>
    <property type="match status" value="1"/>
</dbReference>
<feature type="disulfide bond" evidence="24">
    <location>
        <begin position="114"/>
        <end position="123"/>
    </location>
</feature>
<dbReference type="PRINTS" id="PR00722">
    <property type="entry name" value="CHYMOTRYPSIN"/>
</dbReference>
<evidence type="ECO:0000256" key="17">
    <source>
        <dbReference type="ARBA" id="ARBA00023084"/>
    </source>
</evidence>
<dbReference type="CDD" id="cd00190">
    <property type="entry name" value="Tryp_SPc"/>
    <property type="match status" value="1"/>
</dbReference>
<dbReference type="GeneID" id="115828566"/>
<dbReference type="SUPFAM" id="SSF50494">
    <property type="entry name" value="Trypsin-like serine proteases"/>
    <property type="match status" value="1"/>
</dbReference>
<organism evidence="29 30">
    <name type="scientific">Chanos chanos</name>
    <name type="common">Milkfish</name>
    <name type="synonym">Mugil chanos</name>
    <dbReference type="NCBI Taxonomy" id="29144"/>
    <lineage>
        <taxon>Eukaryota</taxon>
        <taxon>Metazoa</taxon>
        <taxon>Chordata</taxon>
        <taxon>Craniata</taxon>
        <taxon>Vertebrata</taxon>
        <taxon>Euteleostomi</taxon>
        <taxon>Actinopterygii</taxon>
        <taxon>Neopterygii</taxon>
        <taxon>Teleostei</taxon>
        <taxon>Ostariophysi</taxon>
        <taxon>Gonorynchiformes</taxon>
        <taxon>Chanidae</taxon>
        <taxon>Chanos</taxon>
    </lineage>
</organism>
<dbReference type="SUPFAM" id="SSF57196">
    <property type="entry name" value="EGF/Laminin"/>
    <property type="match status" value="2"/>
</dbReference>
<dbReference type="InParanoid" id="A0A6J2WW81"/>
<dbReference type="SMART" id="SM00020">
    <property type="entry name" value="Tryp_SPc"/>
    <property type="match status" value="1"/>
</dbReference>
<dbReference type="Gene3D" id="2.10.25.10">
    <property type="entry name" value="Laminin"/>
    <property type="match status" value="2"/>
</dbReference>
<dbReference type="OrthoDB" id="8909918at2759"/>
<keyword evidence="29" id="KW-1185">Reference proteome</keyword>
<evidence type="ECO:0000313" key="30">
    <source>
        <dbReference type="RefSeq" id="XP_030648452.1"/>
    </source>
</evidence>
<evidence type="ECO:0000313" key="29">
    <source>
        <dbReference type="Proteomes" id="UP000504632"/>
    </source>
</evidence>
<evidence type="ECO:0000256" key="25">
    <source>
        <dbReference type="RuleBase" id="RU363034"/>
    </source>
</evidence>
<comment type="caution">
    <text evidence="24">Lacks conserved residue(s) required for the propagation of feature annotation.</text>
</comment>
<dbReference type="FunFam" id="2.40.10.10:FF:000013">
    <property type="entry name" value="Coagulation factor X"/>
    <property type="match status" value="1"/>
</dbReference>
<comment type="function">
    <text evidence="2">Factor IX is a vitamin K-dependent plasma protein that participates in the intrinsic pathway of blood coagulation by converting factor X to its active form in the presence of Ca(2+) ions, phospholipids, and factor VIIIa.</text>
</comment>
<reference evidence="30" key="1">
    <citation type="submission" date="2025-08" db="UniProtKB">
        <authorList>
            <consortium name="RefSeq"/>
        </authorList>
    </citation>
    <scope>IDENTIFICATION</scope>
</reference>
<keyword evidence="6" id="KW-0301">Gamma-carboxyglutamic acid</keyword>
<dbReference type="GO" id="GO:0004252">
    <property type="term" value="F:serine-type endopeptidase activity"/>
    <property type="evidence" value="ECO:0007669"/>
    <property type="project" value="UniProtKB-EC"/>
</dbReference>
<evidence type="ECO:0000256" key="6">
    <source>
        <dbReference type="ARBA" id="ARBA00022479"/>
    </source>
</evidence>
<evidence type="ECO:0000256" key="1">
    <source>
        <dbReference type="ARBA" id="ARBA00001368"/>
    </source>
</evidence>
<dbReference type="GO" id="GO:0005509">
    <property type="term" value="F:calcium ion binding"/>
    <property type="evidence" value="ECO:0007669"/>
    <property type="project" value="InterPro"/>
</dbReference>
<dbReference type="CTD" id="678552"/>
<evidence type="ECO:0000256" key="21">
    <source>
        <dbReference type="ARBA" id="ARBA00023278"/>
    </source>
</evidence>
<keyword evidence="19 24" id="KW-1015">Disulfide bond</keyword>
<dbReference type="PROSITE" id="PS01186">
    <property type="entry name" value="EGF_2"/>
    <property type="match status" value="1"/>
</dbReference>
<dbReference type="InterPro" id="IPR033116">
    <property type="entry name" value="TRYPSIN_SER"/>
</dbReference>
<dbReference type="PANTHER" id="PTHR24278">
    <property type="entry name" value="COAGULATION FACTOR"/>
    <property type="match status" value="1"/>
</dbReference>
<protein>
    <recommendedName>
        <fullName evidence="5">Coagulation factor IX</fullName>
        <ecNumber evidence="4">3.4.21.22</ecNumber>
    </recommendedName>
    <alternativeName>
        <fullName evidence="22">Christmas factor</fullName>
    </alternativeName>
</protein>
<evidence type="ECO:0000256" key="2">
    <source>
        <dbReference type="ARBA" id="ARBA00002741"/>
    </source>
</evidence>
<evidence type="ECO:0000256" key="4">
    <source>
        <dbReference type="ARBA" id="ARBA00012066"/>
    </source>
</evidence>
<dbReference type="Pfam" id="PF00089">
    <property type="entry name" value="Trypsin"/>
    <property type="match status" value="1"/>
</dbReference>
<evidence type="ECO:0000256" key="12">
    <source>
        <dbReference type="ARBA" id="ARBA00022723"/>
    </source>
</evidence>
<dbReference type="FunFam" id="4.10.740.10:FF:000001">
    <property type="entry name" value="vitamin K-dependent protein S"/>
    <property type="match status" value="1"/>
</dbReference>
<dbReference type="SMART" id="SM00179">
    <property type="entry name" value="EGF_CA"/>
    <property type="match status" value="1"/>
</dbReference>
<dbReference type="RefSeq" id="XP_030648452.1">
    <property type="nucleotide sequence ID" value="XM_030792592.1"/>
</dbReference>
<dbReference type="FunCoup" id="A0A6J2WW81">
    <property type="interactions" value="806"/>
</dbReference>
<keyword evidence="9" id="KW-0597">Phosphoprotein</keyword>
<evidence type="ECO:0000256" key="14">
    <source>
        <dbReference type="ARBA" id="ARBA00022825"/>
    </source>
</evidence>
<evidence type="ECO:0000259" key="26">
    <source>
        <dbReference type="PROSITE" id="PS50026"/>
    </source>
</evidence>
<dbReference type="Pfam" id="PF00008">
    <property type="entry name" value="EGF"/>
    <property type="match status" value="1"/>
</dbReference>
<dbReference type="PROSITE" id="PS00011">
    <property type="entry name" value="GLA_1"/>
    <property type="match status" value="1"/>
</dbReference>
<dbReference type="SMART" id="SM00181">
    <property type="entry name" value="EGF"/>
    <property type="match status" value="2"/>
</dbReference>
<dbReference type="InterPro" id="IPR018097">
    <property type="entry name" value="EGF_Ca-bd_CS"/>
</dbReference>
<gene>
    <name evidence="30" type="primary">f9b</name>
</gene>
<dbReference type="GO" id="GO:0007596">
    <property type="term" value="P:blood coagulation"/>
    <property type="evidence" value="ECO:0007669"/>
    <property type="project" value="UniProtKB-KW"/>
</dbReference>
<dbReference type="InterPro" id="IPR018114">
    <property type="entry name" value="TRYPSIN_HIS"/>
</dbReference>
<evidence type="ECO:0000256" key="3">
    <source>
        <dbReference type="ARBA" id="ARBA00004613"/>
    </source>
</evidence>
<evidence type="ECO:0000256" key="24">
    <source>
        <dbReference type="PROSITE-ProRule" id="PRU00076"/>
    </source>
</evidence>
<keyword evidence="13 25" id="KW-0378">Hydrolase</keyword>
<dbReference type="InterPro" id="IPR000294">
    <property type="entry name" value="GLA_domain"/>
</dbReference>
<proteinExistence type="predicted"/>
<keyword evidence="20" id="KW-0325">Glycoprotein</keyword>
<dbReference type="PROSITE" id="PS00134">
    <property type="entry name" value="TRYPSIN_HIS"/>
    <property type="match status" value="1"/>
</dbReference>
<evidence type="ECO:0000256" key="8">
    <source>
        <dbReference type="ARBA" id="ARBA00022536"/>
    </source>
</evidence>
<dbReference type="GO" id="GO:0005615">
    <property type="term" value="C:extracellular space"/>
    <property type="evidence" value="ECO:0007669"/>
    <property type="project" value="TreeGrafter"/>
</dbReference>
<dbReference type="PROSITE" id="PS50998">
    <property type="entry name" value="GLA_2"/>
    <property type="match status" value="1"/>
</dbReference>
<dbReference type="InterPro" id="IPR009003">
    <property type="entry name" value="Peptidase_S1_PA"/>
</dbReference>
<keyword evidence="21" id="KW-0379">Hydroxylation</keyword>
<dbReference type="EC" id="3.4.21.22" evidence="4"/>
<evidence type="ECO:0000256" key="15">
    <source>
        <dbReference type="ARBA" id="ARBA00022837"/>
    </source>
</evidence>
<feature type="domain" description="EGF-like" evidence="26">
    <location>
        <begin position="88"/>
        <end position="124"/>
    </location>
</feature>
<evidence type="ECO:0000256" key="18">
    <source>
        <dbReference type="ARBA" id="ARBA00023145"/>
    </source>
</evidence>